<evidence type="ECO:0000256" key="1">
    <source>
        <dbReference type="SAM" id="MobiDB-lite"/>
    </source>
</evidence>
<gene>
    <name evidence="3" type="ORF">HNR51_002888</name>
</gene>
<evidence type="ECO:0000259" key="2">
    <source>
        <dbReference type="Pfam" id="PF12200"/>
    </source>
</evidence>
<sequence>MAQRAQSSNCRGPIGPPAGPDALPACDGTALRFLPLTEPKRPVRSRDSNGKPHAMSLIGSIVSKILHPFGSSEAQAAEANTSSSKPSETQAQPSSGGGSAPASTPTSGGTSSGGSVDVEAVLNDLAAKNPQKLNWRTSIVDLMKLLDLDSSLHARQQLADELHYTGDKNDSASMNVWLHKQVIKKLEENGGKVPADLKD</sequence>
<evidence type="ECO:0000313" key="3">
    <source>
        <dbReference type="EMBL" id="MBA8913805.1"/>
    </source>
</evidence>
<dbReference type="SUPFAM" id="SSF158634">
    <property type="entry name" value="RPA2825-like"/>
    <property type="match status" value="1"/>
</dbReference>
<feature type="compositionally biased region" description="Polar residues" evidence="1">
    <location>
        <begin position="72"/>
        <end position="92"/>
    </location>
</feature>
<reference evidence="3 4" key="1">
    <citation type="submission" date="2020-08" db="EMBL/GenBank/DDBJ databases">
        <title>Genomic Encyclopedia of Type Strains, Phase IV (KMG-IV): sequencing the most valuable type-strain genomes for metagenomic binning, comparative biology and taxonomic classification.</title>
        <authorList>
            <person name="Goeker M."/>
        </authorList>
    </citation>
    <scope>NUCLEOTIDE SEQUENCE [LARGE SCALE GENOMIC DNA]</scope>
    <source>
        <strain evidence="3 4">DSM 11490</strain>
    </source>
</reference>
<evidence type="ECO:0000313" key="4">
    <source>
        <dbReference type="Proteomes" id="UP000543554"/>
    </source>
</evidence>
<dbReference type="Pfam" id="PF12200">
    <property type="entry name" value="DUF3597"/>
    <property type="match status" value="1"/>
</dbReference>
<protein>
    <recommendedName>
        <fullName evidence="2">DUF3597 domain-containing protein</fullName>
    </recommendedName>
</protein>
<name>A0AA40S3B2_9HYPH</name>
<dbReference type="Proteomes" id="UP000543554">
    <property type="component" value="Unassembled WGS sequence"/>
</dbReference>
<comment type="caution">
    <text evidence="3">The sequence shown here is derived from an EMBL/GenBank/DDBJ whole genome shotgun (WGS) entry which is preliminary data.</text>
</comment>
<accession>A0AA40S3B2</accession>
<feature type="region of interest" description="Disordered" evidence="1">
    <location>
        <begin position="1"/>
        <end position="55"/>
    </location>
</feature>
<dbReference type="AlphaFoldDB" id="A0AA40S3B2"/>
<feature type="region of interest" description="Disordered" evidence="1">
    <location>
        <begin position="72"/>
        <end position="115"/>
    </location>
</feature>
<dbReference type="EMBL" id="JACJIB010000004">
    <property type="protein sequence ID" value="MBA8913805.1"/>
    <property type="molecule type" value="Genomic_DNA"/>
</dbReference>
<organism evidence="3 4">
    <name type="scientific">Methylorubrum thiocyanatum</name>
    <dbReference type="NCBI Taxonomy" id="47958"/>
    <lineage>
        <taxon>Bacteria</taxon>
        <taxon>Pseudomonadati</taxon>
        <taxon>Pseudomonadota</taxon>
        <taxon>Alphaproteobacteria</taxon>
        <taxon>Hyphomicrobiales</taxon>
        <taxon>Methylobacteriaceae</taxon>
        <taxon>Methylorubrum</taxon>
    </lineage>
</organism>
<feature type="domain" description="DUF3597" evidence="2">
    <location>
        <begin position="58"/>
        <end position="194"/>
    </location>
</feature>
<proteinExistence type="predicted"/>
<feature type="compositionally biased region" description="Low complexity" evidence="1">
    <location>
        <begin position="100"/>
        <end position="115"/>
    </location>
</feature>
<feature type="compositionally biased region" description="Basic and acidic residues" evidence="1">
    <location>
        <begin position="38"/>
        <end position="50"/>
    </location>
</feature>
<keyword evidence="4" id="KW-1185">Reference proteome</keyword>
<feature type="compositionally biased region" description="Polar residues" evidence="1">
    <location>
        <begin position="1"/>
        <end position="10"/>
    </location>
</feature>
<dbReference type="InterPro" id="IPR022016">
    <property type="entry name" value="DUF3597"/>
</dbReference>